<evidence type="ECO:0000313" key="3">
    <source>
        <dbReference type="Proteomes" id="UP000540191"/>
    </source>
</evidence>
<dbReference type="AlphaFoldDB" id="A0A7W7M2J0"/>
<evidence type="ECO:0000313" key="2">
    <source>
        <dbReference type="EMBL" id="MBB4734970.1"/>
    </source>
</evidence>
<gene>
    <name evidence="2" type="ORF">HDA30_000478</name>
</gene>
<dbReference type="RefSeq" id="WP_184241004.1">
    <property type="nucleotide sequence ID" value="NZ_JACHNA010000001.1"/>
</dbReference>
<dbReference type="Pfam" id="PF09438">
    <property type="entry name" value="DUF2017"/>
    <property type="match status" value="1"/>
</dbReference>
<feature type="compositionally biased region" description="Acidic residues" evidence="1">
    <location>
        <begin position="217"/>
        <end position="226"/>
    </location>
</feature>
<proteinExistence type="predicted"/>
<name>A0A7W7M2J0_9MICC</name>
<dbReference type="Proteomes" id="UP000540191">
    <property type="component" value="Unassembled WGS sequence"/>
</dbReference>
<keyword evidence="3" id="KW-1185">Reference proteome</keyword>
<organism evidence="2 3">
    <name type="scientific">Micrococcus cohnii</name>
    <dbReference type="NCBI Taxonomy" id="993416"/>
    <lineage>
        <taxon>Bacteria</taxon>
        <taxon>Bacillati</taxon>
        <taxon>Actinomycetota</taxon>
        <taxon>Actinomycetes</taxon>
        <taxon>Micrococcales</taxon>
        <taxon>Micrococcaceae</taxon>
        <taxon>Micrococcus</taxon>
    </lineage>
</organism>
<accession>A0A7W7M2J0</accession>
<dbReference type="EMBL" id="JACHNA010000001">
    <property type="protein sequence ID" value="MBB4734970.1"/>
    <property type="molecule type" value="Genomic_DNA"/>
</dbReference>
<protein>
    <recommendedName>
        <fullName evidence="4">DUF2017 domain-containing protein</fullName>
    </recommendedName>
</protein>
<evidence type="ECO:0008006" key="4">
    <source>
        <dbReference type="Google" id="ProtNLM"/>
    </source>
</evidence>
<sequence length="226" mass="24441">MAQAFTLTRRGYVAELEKPEARLLRGLFRDVITLLQGRADDVAPQHDDAGDTDRSVDTDPFWDLVDGLSLAESDAGRAAPSDAALARLLPAAHTDEAEAAQHRVLAEDAVIRAKTEDAQRALAALQSTTVTLDEDQAVHFSRALNDVRLVLAARLGVDDPQSAAQVHAVDDWRMATDPESTMALLYNFTTWFLETLTSQMLLGLPEDGRDETVGSEAADDGGDEDA</sequence>
<dbReference type="InterPro" id="IPR018561">
    <property type="entry name" value="AosR"/>
</dbReference>
<comment type="caution">
    <text evidence="2">The sequence shown here is derived from an EMBL/GenBank/DDBJ whole genome shotgun (WGS) entry which is preliminary data.</text>
</comment>
<reference evidence="2 3" key="1">
    <citation type="submission" date="2020-08" db="EMBL/GenBank/DDBJ databases">
        <title>Sequencing the genomes of 1000 actinobacteria strains.</title>
        <authorList>
            <person name="Klenk H.-P."/>
        </authorList>
    </citation>
    <scope>NUCLEOTIDE SEQUENCE [LARGE SCALE GENOMIC DNA]</scope>
    <source>
        <strain evidence="2 3">DSM 23974</strain>
    </source>
</reference>
<feature type="region of interest" description="Disordered" evidence="1">
    <location>
        <begin position="205"/>
        <end position="226"/>
    </location>
</feature>
<evidence type="ECO:0000256" key="1">
    <source>
        <dbReference type="SAM" id="MobiDB-lite"/>
    </source>
</evidence>